<dbReference type="InterPro" id="IPR036736">
    <property type="entry name" value="ACP-like_sf"/>
</dbReference>
<dbReference type="Proteomes" id="UP000019267">
    <property type="component" value="Chromosome"/>
</dbReference>
<dbReference type="STRING" id="1276246.SCULI_v1c08990"/>
<dbReference type="PROSITE" id="PS50075">
    <property type="entry name" value="CARRIER"/>
    <property type="match status" value="1"/>
</dbReference>
<accession>W6AHS4</accession>
<dbReference type="HOGENOM" id="CLU_108696_5_3_14"/>
<dbReference type="EMBL" id="CP006681">
    <property type="protein sequence ID" value="AHI53239.1"/>
    <property type="molecule type" value="Genomic_DNA"/>
</dbReference>
<dbReference type="SUPFAM" id="SSF47336">
    <property type="entry name" value="ACP-like"/>
    <property type="match status" value="1"/>
</dbReference>
<proteinExistence type="predicted"/>
<dbReference type="KEGG" id="scq:SCULI_v1c08990"/>
<keyword evidence="3" id="KW-1185">Reference proteome</keyword>
<dbReference type="InterPro" id="IPR009081">
    <property type="entry name" value="PP-bd_ACP"/>
</dbReference>
<dbReference type="PATRIC" id="fig|1276246.3.peg.894"/>
<dbReference type="Gene3D" id="1.10.1200.10">
    <property type="entry name" value="ACP-like"/>
    <property type="match status" value="1"/>
</dbReference>
<organism evidence="2 3">
    <name type="scientific">Spiroplasma culicicola AES-1</name>
    <dbReference type="NCBI Taxonomy" id="1276246"/>
    <lineage>
        <taxon>Bacteria</taxon>
        <taxon>Bacillati</taxon>
        <taxon>Mycoplasmatota</taxon>
        <taxon>Mollicutes</taxon>
        <taxon>Entomoplasmatales</taxon>
        <taxon>Spiroplasmataceae</taxon>
        <taxon>Spiroplasma</taxon>
    </lineage>
</organism>
<gene>
    <name evidence="2" type="ORF">SCULI_v1c08990</name>
</gene>
<protein>
    <submittedName>
        <fullName evidence="2">Putative acyl carrier protein</fullName>
    </submittedName>
</protein>
<dbReference type="OrthoDB" id="400913at2"/>
<name>W6AHS4_9MOLU</name>
<evidence type="ECO:0000313" key="2">
    <source>
        <dbReference type="EMBL" id="AHI53239.1"/>
    </source>
</evidence>
<dbReference type="eggNOG" id="COG0236">
    <property type="taxonomic scope" value="Bacteria"/>
</dbReference>
<sequence>MNYFEEIKKNLMDKGAKGSITKDSEFKNLGLDSLDLMDMVVVLEEKLNITLSDDQMMSLNNVSDLVKVIEELKN</sequence>
<evidence type="ECO:0000313" key="3">
    <source>
        <dbReference type="Proteomes" id="UP000019267"/>
    </source>
</evidence>
<reference evidence="2 3" key="1">
    <citation type="journal article" date="2014" name="Genome Biol. Evol.">
        <title>Molecular evolution of the substrate utilization strategies and putative virulence factors in mosquito-associated Spiroplasma species.</title>
        <authorList>
            <person name="Chang T.H."/>
            <person name="Lo W.S."/>
            <person name="Ku C."/>
            <person name="Chen L.L."/>
            <person name="Kuo C.H."/>
        </authorList>
    </citation>
    <scope>NUCLEOTIDE SEQUENCE [LARGE SCALE GENOMIC DNA]</scope>
    <source>
        <strain evidence="2">AES-1</strain>
    </source>
</reference>
<dbReference type="AlphaFoldDB" id="W6AHS4"/>
<evidence type="ECO:0000259" key="1">
    <source>
        <dbReference type="PROSITE" id="PS50075"/>
    </source>
</evidence>
<dbReference type="RefSeq" id="WP_025363462.1">
    <property type="nucleotide sequence ID" value="NZ_CP006681.1"/>
</dbReference>
<dbReference type="Pfam" id="PF00550">
    <property type="entry name" value="PP-binding"/>
    <property type="match status" value="1"/>
</dbReference>
<feature type="domain" description="Carrier" evidence="1">
    <location>
        <begin position="1"/>
        <end position="73"/>
    </location>
</feature>